<dbReference type="HOGENOM" id="CLU_132623_0_1_4"/>
<dbReference type="EMBL" id="AEWV01000022">
    <property type="protein sequence ID" value="EGC17129.1"/>
    <property type="molecule type" value="Genomic_DNA"/>
</dbReference>
<dbReference type="AlphaFoldDB" id="F0EZV0"/>
<dbReference type="STRING" id="888741.HMPREF9098_1384"/>
<dbReference type="Pfam" id="PF19029">
    <property type="entry name" value="DUF883_C"/>
    <property type="match status" value="1"/>
</dbReference>
<keyword evidence="1" id="KW-0175">Coiled coil</keyword>
<feature type="domain" description="DUF883" evidence="3">
    <location>
        <begin position="90"/>
        <end position="119"/>
    </location>
</feature>
<accession>F0EZV0</accession>
<evidence type="ECO:0000313" key="4">
    <source>
        <dbReference type="EMBL" id="EGC17129.1"/>
    </source>
</evidence>
<keyword evidence="2" id="KW-1133">Transmembrane helix</keyword>
<dbReference type="InterPro" id="IPR043605">
    <property type="entry name" value="DUF883_C"/>
</dbReference>
<evidence type="ECO:0000256" key="2">
    <source>
        <dbReference type="SAM" id="Phobius"/>
    </source>
</evidence>
<sequence length="119" mass="13604">MGFPIHLFKESLMRRNSRNDFEAQKEALLQEIRNVLGEVENLYESGVERGEEEARELTAKLKQRLSNAQSKLQDFEERAVEQVKNSAKAADEYINEKPYYAMGFAALAGLVVGVLLNRR</sequence>
<feature type="transmembrane region" description="Helical" evidence="2">
    <location>
        <begin position="99"/>
        <end position="116"/>
    </location>
</feature>
<keyword evidence="2" id="KW-0812">Transmembrane</keyword>
<dbReference type="PANTHER" id="PTHR35893:SF3">
    <property type="entry name" value="INNER MEMBRANE PROTEIN"/>
    <property type="match status" value="1"/>
</dbReference>
<keyword evidence="5" id="KW-1185">Reference proteome</keyword>
<proteinExistence type="predicted"/>
<dbReference type="GO" id="GO:0043022">
    <property type="term" value="F:ribosome binding"/>
    <property type="evidence" value="ECO:0007669"/>
    <property type="project" value="InterPro"/>
</dbReference>
<protein>
    <recommendedName>
        <fullName evidence="3">DUF883 domain-containing protein</fullName>
    </recommendedName>
</protein>
<dbReference type="InterPro" id="IPR010279">
    <property type="entry name" value="YqjD/ElaB"/>
</dbReference>
<evidence type="ECO:0000313" key="5">
    <source>
        <dbReference type="Proteomes" id="UP000004088"/>
    </source>
</evidence>
<organism evidence="4 5">
    <name type="scientific">Kingella denitrificans ATCC 33394</name>
    <dbReference type="NCBI Taxonomy" id="888741"/>
    <lineage>
        <taxon>Bacteria</taxon>
        <taxon>Pseudomonadati</taxon>
        <taxon>Pseudomonadota</taxon>
        <taxon>Betaproteobacteria</taxon>
        <taxon>Neisseriales</taxon>
        <taxon>Neisseriaceae</taxon>
        <taxon>Kingella</taxon>
    </lineage>
</organism>
<keyword evidence="2" id="KW-0472">Membrane</keyword>
<dbReference type="PANTHER" id="PTHR35893">
    <property type="entry name" value="INNER MEMBRANE PROTEIN-RELATED"/>
    <property type="match status" value="1"/>
</dbReference>
<feature type="coiled-coil region" evidence="1">
    <location>
        <begin position="18"/>
        <end position="85"/>
    </location>
</feature>
<gene>
    <name evidence="4" type="ORF">HMPREF9098_1384</name>
</gene>
<name>F0EZV0_9NEIS</name>
<reference evidence="4 5" key="1">
    <citation type="submission" date="2011-01" db="EMBL/GenBank/DDBJ databases">
        <authorList>
            <person name="Muzny D."/>
            <person name="Qin X."/>
            <person name="Deng J."/>
            <person name="Jiang H."/>
            <person name="Liu Y."/>
            <person name="Qu J."/>
            <person name="Song X.-Z."/>
            <person name="Zhang L."/>
            <person name="Thornton R."/>
            <person name="Coyle M."/>
            <person name="Francisco L."/>
            <person name="Jackson L."/>
            <person name="Javaid M."/>
            <person name="Korchina V."/>
            <person name="Kovar C."/>
            <person name="Mata R."/>
            <person name="Mathew T."/>
            <person name="Ngo R."/>
            <person name="Nguyen L."/>
            <person name="Nguyen N."/>
            <person name="Okwuonu G."/>
            <person name="Ongeri F."/>
            <person name="Pham C."/>
            <person name="Simmons D."/>
            <person name="Wilczek-Boney K."/>
            <person name="Hale W."/>
            <person name="Jakkamsetti A."/>
            <person name="Pham P."/>
            <person name="Ruth R."/>
            <person name="San Lucas F."/>
            <person name="Warren J."/>
            <person name="Zhang J."/>
            <person name="Zhao Z."/>
            <person name="Zhou C."/>
            <person name="Zhu D."/>
            <person name="Lee S."/>
            <person name="Bess C."/>
            <person name="Blankenburg K."/>
            <person name="Forbes L."/>
            <person name="Fu Q."/>
            <person name="Gubbala S."/>
            <person name="Hirani K."/>
            <person name="Jayaseelan J.C."/>
            <person name="Lara F."/>
            <person name="Munidasa M."/>
            <person name="Palculict T."/>
            <person name="Patil S."/>
            <person name="Pu L.-L."/>
            <person name="Saada N."/>
            <person name="Tang L."/>
            <person name="Weissenberger G."/>
            <person name="Zhu Y."/>
            <person name="Hemphill L."/>
            <person name="Shang Y."/>
            <person name="Youmans B."/>
            <person name="Ayvaz T."/>
            <person name="Ross M."/>
            <person name="Santibanez J."/>
            <person name="Aqrawi P."/>
            <person name="Gross S."/>
            <person name="Joshi V."/>
            <person name="Fowler G."/>
            <person name="Nazareth L."/>
            <person name="Reid J."/>
            <person name="Worley K."/>
            <person name="Petrosino J."/>
            <person name="Highlander S."/>
            <person name="Gibbs R."/>
        </authorList>
    </citation>
    <scope>NUCLEOTIDE SEQUENCE [LARGE SCALE GENOMIC DNA]</scope>
    <source>
        <strain evidence="4 5">ATCC 33394</strain>
    </source>
</reference>
<comment type="caution">
    <text evidence="4">The sequence shown here is derived from an EMBL/GenBank/DDBJ whole genome shotgun (WGS) entry which is preliminary data.</text>
</comment>
<evidence type="ECO:0000256" key="1">
    <source>
        <dbReference type="SAM" id="Coils"/>
    </source>
</evidence>
<evidence type="ECO:0000259" key="3">
    <source>
        <dbReference type="Pfam" id="PF19029"/>
    </source>
</evidence>
<dbReference type="Proteomes" id="UP000004088">
    <property type="component" value="Unassembled WGS sequence"/>
</dbReference>